<keyword evidence="3" id="KW-1185">Reference proteome</keyword>
<organism evidence="2 3">
    <name type="scientific">Scophthalmus maximus</name>
    <name type="common">Turbot</name>
    <name type="synonym">Psetta maxima</name>
    <dbReference type="NCBI Taxonomy" id="52904"/>
    <lineage>
        <taxon>Eukaryota</taxon>
        <taxon>Metazoa</taxon>
        <taxon>Chordata</taxon>
        <taxon>Craniata</taxon>
        <taxon>Vertebrata</taxon>
        <taxon>Euteleostomi</taxon>
        <taxon>Actinopterygii</taxon>
        <taxon>Neopterygii</taxon>
        <taxon>Teleostei</taxon>
        <taxon>Neoteleostei</taxon>
        <taxon>Acanthomorphata</taxon>
        <taxon>Carangaria</taxon>
        <taxon>Pleuronectiformes</taxon>
        <taxon>Pleuronectoidei</taxon>
        <taxon>Scophthalmidae</taxon>
        <taxon>Scophthalmus</taxon>
    </lineage>
</organism>
<accession>A0A2U9CDG8</accession>
<proteinExistence type="predicted"/>
<reference evidence="2 3" key="1">
    <citation type="submission" date="2017-12" db="EMBL/GenBank/DDBJ databases">
        <title>Integrating genomic resources of turbot (Scophthalmus maximus) in depth evaluation of genetic and physical mapping variation across individuals.</title>
        <authorList>
            <person name="Martinez P."/>
        </authorList>
    </citation>
    <scope>NUCLEOTIDE SEQUENCE [LARGE SCALE GENOMIC DNA]</scope>
</reference>
<dbReference type="EMBL" id="CP026257">
    <property type="protein sequence ID" value="AWP14621.1"/>
    <property type="molecule type" value="Genomic_DNA"/>
</dbReference>
<evidence type="ECO:0000313" key="2">
    <source>
        <dbReference type="EMBL" id="AWP14621.1"/>
    </source>
</evidence>
<evidence type="ECO:0000256" key="1">
    <source>
        <dbReference type="SAM" id="MobiDB-lite"/>
    </source>
</evidence>
<gene>
    <name evidence="2" type="ORF">SMAX5B_017733</name>
</gene>
<name>A0A2U9CDG8_SCOMX</name>
<feature type="compositionally biased region" description="Basic and acidic residues" evidence="1">
    <location>
        <begin position="34"/>
        <end position="44"/>
    </location>
</feature>
<protein>
    <submittedName>
        <fullName evidence="2">Putative ankyrin repeat domain-containing protein 1</fullName>
    </submittedName>
</protein>
<dbReference type="Proteomes" id="UP000246464">
    <property type="component" value="Chromosome 15"/>
</dbReference>
<feature type="region of interest" description="Disordered" evidence="1">
    <location>
        <begin position="1"/>
        <end position="66"/>
    </location>
</feature>
<feature type="compositionally biased region" description="Basic and acidic residues" evidence="1">
    <location>
        <begin position="1"/>
        <end position="21"/>
    </location>
</feature>
<sequence>MGLHSVEELVTGKRSEGKEADDFQAGVYEAAVNQEKRDDRRSHGELGGVGGALSEESDSGGEQEQVSVAALNVRTATEGLCLMSPPWCQPSFK</sequence>
<dbReference type="AlphaFoldDB" id="A0A2U9CDG8"/>
<evidence type="ECO:0000313" key="3">
    <source>
        <dbReference type="Proteomes" id="UP000246464"/>
    </source>
</evidence>